<dbReference type="PANTHER" id="PTHR11751">
    <property type="entry name" value="ALANINE AMINOTRANSFERASE"/>
    <property type="match status" value="1"/>
</dbReference>
<feature type="domain" description="Aminotransferase class I/classII large" evidence="7">
    <location>
        <begin position="139"/>
        <end position="516"/>
    </location>
</feature>
<dbReference type="SUPFAM" id="SSF53383">
    <property type="entry name" value="PLP-dependent transferases"/>
    <property type="match status" value="1"/>
</dbReference>
<dbReference type="InterPro" id="IPR004839">
    <property type="entry name" value="Aminotransferase_I/II_large"/>
</dbReference>
<dbReference type="GO" id="GO:0004021">
    <property type="term" value="F:L-alanine:2-oxoglutarate aminotransferase activity"/>
    <property type="evidence" value="ECO:0007669"/>
    <property type="project" value="TreeGrafter"/>
</dbReference>
<dbReference type="InterPro" id="IPR015422">
    <property type="entry name" value="PyrdxlP-dep_Trfase_small"/>
</dbReference>
<evidence type="ECO:0000256" key="3">
    <source>
        <dbReference type="ARBA" id="ARBA00022576"/>
    </source>
</evidence>
<keyword evidence="4" id="KW-0808">Transferase</keyword>
<dbReference type="CDD" id="cd00609">
    <property type="entry name" value="AAT_like"/>
    <property type="match status" value="1"/>
</dbReference>
<evidence type="ECO:0000256" key="5">
    <source>
        <dbReference type="ARBA" id="ARBA00022898"/>
    </source>
</evidence>
<sequence length="538" mass="59561">MSANITLHRAVALRKSLWKCSRQSIGISRVTRLFSGKSDDEFTSQKRLTEDTMSQSLRTMQYAVRGEVVIAADRINKELKDDPNSHPAYDHIVFTNIGNPHSVGQHSLTWPRQVLALCNLPDSVGIDHPQAPTLFPSDAIERARKIKHGSLNDQGTGAYSHSQGVISFREDIAKFIEDRDGGVPSNPNHIFMSNGASRAIEMILTTLLADETCGLMIPIPQYPIYSATIGLRGAHPVGYYLDEENAWSINMDHLETQLADAIAKGIKVNGFVLINPGNPTGQVLSKESVCDVVKFCAKHRLVLLSDEVYQENVYDENAEFYSAKRAAHDTGLLEKDAIELVSFHSTSKGLYGECGHRGGYMEMVGMDKIVEQHIYKLASSGLCPNLDGQIMLDLMVKGPQPGSISYESHEKEKKDIFDSLKRRAKLVTDGLDSIPGFKCTPAQGAMYCFPSIEMPEMAIQAAEAKGTAPDTLYALSLLEETGICVVPASGFRQKEGRYGFRTTFLPPEEELKRCVELFKQHHELFCEKYSDHNTASNA</sequence>
<dbReference type="InterPro" id="IPR015424">
    <property type="entry name" value="PyrdxlP-dep_Trfase"/>
</dbReference>
<gene>
    <name evidence="8" type="ORF">ASEP1449_LOCUS4385</name>
</gene>
<accession>A0A7S2UBF5</accession>
<name>A0A7S2UBF5_9STRA</name>
<comment type="similarity">
    <text evidence="6">Belongs to the class-I pyridoxal-phosphate-dependent aminotransferase family. Alanine aminotransferase subfamily.</text>
</comment>
<evidence type="ECO:0000256" key="2">
    <source>
        <dbReference type="ARBA" id="ARBA00011738"/>
    </source>
</evidence>
<dbReference type="GO" id="GO:0042853">
    <property type="term" value="P:L-alanine catabolic process"/>
    <property type="evidence" value="ECO:0007669"/>
    <property type="project" value="UniProtKB-UniPathway"/>
</dbReference>
<dbReference type="Pfam" id="PF00155">
    <property type="entry name" value="Aminotran_1_2"/>
    <property type="match status" value="1"/>
</dbReference>
<organism evidence="8">
    <name type="scientific">Attheya septentrionalis</name>
    <dbReference type="NCBI Taxonomy" id="420275"/>
    <lineage>
        <taxon>Eukaryota</taxon>
        <taxon>Sar</taxon>
        <taxon>Stramenopiles</taxon>
        <taxon>Ochrophyta</taxon>
        <taxon>Bacillariophyta</taxon>
        <taxon>Coscinodiscophyceae</taxon>
        <taxon>Chaetocerotophycidae</taxon>
        <taxon>Chaetocerotales</taxon>
        <taxon>Attheyaceae</taxon>
        <taxon>Attheya</taxon>
    </lineage>
</organism>
<comment type="subunit">
    <text evidence="2">Homodimer.</text>
</comment>
<keyword evidence="5" id="KW-0663">Pyridoxal phosphate</keyword>
<dbReference type="FunFam" id="3.40.640.10:FF:000012">
    <property type="entry name" value="alanine aminotransferase 2"/>
    <property type="match status" value="1"/>
</dbReference>
<dbReference type="PANTHER" id="PTHR11751:SF29">
    <property type="entry name" value="ALANINE TRANSAMINASE"/>
    <property type="match status" value="1"/>
</dbReference>
<keyword evidence="3" id="KW-0032">Aminotransferase</keyword>
<dbReference type="Gene3D" id="1.10.287.1970">
    <property type="match status" value="1"/>
</dbReference>
<evidence type="ECO:0000259" key="7">
    <source>
        <dbReference type="Pfam" id="PF00155"/>
    </source>
</evidence>
<reference evidence="8" key="1">
    <citation type="submission" date="2021-01" db="EMBL/GenBank/DDBJ databases">
        <authorList>
            <person name="Corre E."/>
            <person name="Pelletier E."/>
            <person name="Niang G."/>
            <person name="Scheremetjew M."/>
            <person name="Finn R."/>
            <person name="Kale V."/>
            <person name="Holt S."/>
            <person name="Cochrane G."/>
            <person name="Meng A."/>
            <person name="Brown T."/>
            <person name="Cohen L."/>
        </authorList>
    </citation>
    <scope>NUCLEOTIDE SEQUENCE</scope>
    <source>
        <strain evidence="8">CCMP2084</strain>
    </source>
</reference>
<evidence type="ECO:0000256" key="1">
    <source>
        <dbReference type="ARBA" id="ARBA00001933"/>
    </source>
</evidence>
<protein>
    <recommendedName>
        <fullName evidence="7">Aminotransferase class I/classII large domain-containing protein</fullName>
    </recommendedName>
</protein>
<dbReference type="Gene3D" id="3.90.1150.10">
    <property type="entry name" value="Aspartate Aminotransferase, domain 1"/>
    <property type="match status" value="1"/>
</dbReference>
<dbReference type="InterPro" id="IPR015421">
    <property type="entry name" value="PyrdxlP-dep_Trfase_major"/>
</dbReference>
<dbReference type="FunFam" id="3.90.1150.10:FF:000010">
    <property type="entry name" value="Alanine aminotransferase 2"/>
    <property type="match status" value="1"/>
</dbReference>
<evidence type="ECO:0000256" key="4">
    <source>
        <dbReference type="ARBA" id="ARBA00022679"/>
    </source>
</evidence>
<proteinExistence type="inferred from homology"/>
<evidence type="ECO:0000256" key="6">
    <source>
        <dbReference type="ARBA" id="ARBA00025785"/>
    </source>
</evidence>
<dbReference type="EMBL" id="HBHQ01006511">
    <property type="protein sequence ID" value="CAD9812560.1"/>
    <property type="molecule type" value="Transcribed_RNA"/>
</dbReference>
<dbReference type="Gene3D" id="3.40.640.10">
    <property type="entry name" value="Type I PLP-dependent aspartate aminotransferase-like (Major domain)"/>
    <property type="match status" value="1"/>
</dbReference>
<dbReference type="UniPathway" id="UPA00528">
    <property type="reaction ID" value="UER00586"/>
</dbReference>
<dbReference type="GO" id="GO:0030170">
    <property type="term" value="F:pyridoxal phosphate binding"/>
    <property type="evidence" value="ECO:0007669"/>
    <property type="project" value="InterPro"/>
</dbReference>
<comment type="cofactor">
    <cofactor evidence="1">
        <name>pyridoxal 5'-phosphate</name>
        <dbReference type="ChEBI" id="CHEBI:597326"/>
    </cofactor>
</comment>
<dbReference type="InterPro" id="IPR045088">
    <property type="entry name" value="ALAT1/2-like"/>
</dbReference>
<dbReference type="AlphaFoldDB" id="A0A7S2UBF5"/>
<evidence type="ECO:0000313" key="8">
    <source>
        <dbReference type="EMBL" id="CAD9812560.1"/>
    </source>
</evidence>